<keyword evidence="2" id="KW-1185">Reference proteome</keyword>
<dbReference type="InterPro" id="IPR047990">
    <property type="entry name" value="DLW39-like"/>
</dbReference>
<sequence length="60" mass="6643">MLERVSRQDGFLRGTLPMWKKLLLVAGVVTVAAIVVKKVKAAGEERALWHEATTPAEDVR</sequence>
<proteinExistence type="predicted"/>
<comment type="caution">
    <text evidence="1">The sequence shown here is derived from an EMBL/GenBank/DDBJ whole genome shotgun (WGS) entry which is preliminary data.</text>
</comment>
<evidence type="ECO:0000313" key="2">
    <source>
        <dbReference type="Proteomes" id="UP000548476"/>
    </source>
</evidence>
<dbReference type="AlphaFoldDB" id="A0A841FY36"/>
<evidence type="ECO:0000313" key="1">
    <source>
        <dbReference type="EMBL" id="MBB6038442.1"/>
    </source>
</evidence>
<organism evidence="1 2">
    <name type="scientific">Phytomonospora endophytica</name>
    <dbReference type="NCBI Taxonomy" id="714109"/>
    <lineage>
        <taxon>Bacteria</taxon>
        <taxon>Bacillati</taxon>
        <taxon>Actinomycetota</taxon>
        <taxon>Actinomycetes</taxon>
        <taxon>Micromonosporales</taxon>
        <taxon>Micromonosporaceae</taxon>
        <taxon>Phytomonospora</taxon>
    </lineage>
</organism>
<dbReference type="EMBL" id="JACHGT010000016">
    <property type="protein sequence ID" value="MBB6038442.1"/>
    <property type="molecule type" value="Genomic_DNA"/>
</dbReference>
<reference evidence="1 2" key="1">
    <citation type="submission" date="2020-08" db="EMBL/GenBank/DDBJ databases">
        <title>Genomic Encyclopedia of Type Strains, Phase IV (KMG-IV): sequencing the most valuable type-strain genomes for metagenomic binning, comparative biology and taxonomic classification.</title>
        <authorList>
            <person name="Goeker M."/>
        </authorList>
    </citation>
    <scope>NUCLEOTIDE SEQUENCE [LARGE SCALE GENOMIC DNA]</scope>
    <source>
        <strain evidence="1 2">YIM 65646</strain>
    </source>
</reference>
<name>A0A841FY36_9ACTN</name>
<accession>A0A841FY36</accession>
<gene>
    <name evidence="1" type="ORF">HNR73_006325</name>
</gene>
<dbReference type="Proteomes" id="UP000548476">
    <property type="component" value="Unassembled WGS sequence"/>
</dbReference>
<dbReference type="NCBIfam" id="NF038356">
    <property type="entry name" value="actino_DLW39"/>
    <property type="match status" value="1"/>
</dbReference>
<protein>
    <submittedName>
        <fullName evidence="1">Uncharacterized protein</fullName>
    </submittedName>
</protein>